<gene>
    <name evidence="1" type="ORF">DPMN_098959</name>
</gene>
<sequence length="175" mass="19275">MSHVTENWTLGIETILAPKEQYDQLIQHVQHNCHSVSASKDVKRTRGSEKGIMWVRGGYNGGGEGGIMWGGVGRGGGEGHNVGLRGGIMWGGVVVERDVLKNGGGGWGRGKGIMWGGYNMFKKIKKIKIWRRMEGCIMWGEYNMFKKNCGRGYNVGCGGLGGEWGYNRDVYCGVW</sequence>
<name>A0A9D4LD28_DREPO</name>
<proteinExistence type="predicted"/>
<dbReference type="AlphaFoldDB" id="A0A9D4LD28"/>
<dbReference type="EMBL" id="JAIWYP010000003">
    <property type="protein sequence ID" value="KAH3856372.1"/>
    <property type="molecule type" value="Genomic_DNA"/>
</dbReference>
<evidence type="ECO:0000313" key="1">
    <source>
        <dbReference type="EMBL" id="KAH3856372.1"/>
    </source>
</evidence>
<accession>A0A9D4LD28</accession>
<organism evidence="1 2">
    <name type="scientific">Dreissena polymorpha</name>
    <name type="common">Zebra mussel</name>
    <name type="synonym">Mytilus polymorpha</name>
    <dbReference type="NCBI Taxonomy" id="45954"/>
    <lineage>
        <taxon>Eukaryota</taxon>
        <taxon>Metazoa</taxon>
        <taxon>Spiralia</taxon>
        <taxon>Lophotrochozoa</taxon>
        <taxon>Mollusca</taxon>
        <taxon>Bivalvia</taxon>
        <taxon>Autobranchia</taxon>
        <taxon>Heteroconchia</taxon>
        <taxon>Euheterodonta</taxon>
        <taxon>Imparidentia</taxon>
        <taxon>Neoheterodontei</taxon>
        <taxon>Myida</taxon>
        <taxon>Dreissenoidea</taxon>
        <taxon>Dreissenidae</taxon>
        <taxon>Dreissena</taxon>
    </lineage>
</organism>
<protein>
    <submittedName>
        <fullName evidence="1">Uncharacterized protein</fullName>
    </submittedName>
</protein>
<keyword evidence="2" id="KW-1185">Reference proteome</keyword>
<reference evidence="1" key="2">
    <citation type="submission" date="2020-11" db="EMBL/GenBank/DDBJ databases">
        <authorList>
            <person name="McCartney M.A."/>
            <person name="Auch B."/>
            <person name="Kono T."/>
            <person name="Mallez S."/>
            <person name="Becker A."/>
            <person name="Gohl D.M."/>
            <person name="Silverstein K.A.T."/>
            <person name="Koren S."/>
            <person name="Bechman K.B."/>
            <person name="Herman A."/>
            <person name="Abrahante J.E."/>
            <person name="Garbe J."/>
        </authorList>
    </citation>
    <scope>NUCLEOTIDE SEQUENCE</scope>
    <source>
        <strain evidence="1">Duluth1</strain>
        <tissue evidence="1">Whole animal</tissue>
    </source>
</reference>
<dbReference type="Proteomes" id="UP000828390">
    <property type="component" value="Unassembled WGS sequence"/>
</dbReference>
<comment type="caution">
    <text evidence="1">The sequence shown here is derived from an EMBL/GenBank/DDBJ whole genome shotgun (WGS) entry which is preliminary data.</text>
</comment>
<reference evidence="1" key="1">
    <citation type="journal article" date="2019" name="bioRxiv">
        <title>The Genome of the Zebra Mussel, Dreissena polymorpha: A Resource for Invasive Species Research.</title>
        <authorList>
            <person name="McCartney M.A."/>
            <person name="Auch B."/>
            <person name="Kono T."/>
            <person name="Mallez S."/>
            <person name="Zhang Y."/>
            <person name="Obille A."/>
            <person name="Becker A."/>
            <person name="Abrahante J.E."/>
            <person name="Garbe J."/>
            <person name="Badalamenti J.P."/>
            <person name="Herman A."/>
            <person name="Mangelson H."/>
            <person name="Liachko I."/>
            <person name="Sullivan S."/>
            <person name="Sone E.D."/>
            <person name="Koren S."/>
            <person name="Silverstein K.A.T."/>
            <person name="Beckman K.B."/>
            <person name="Gohl D.M."/>
        </authorList>
    </citation>
    <scope>NUCLEOTIDE SEQUENCE</scope>
    <source>
        <strain evidence="1">Duluth1</strain>
        <tissue evidence="1">Whole animal</tissue>
    </source>
</reference>
<evidence type="ECO:0000313" key="2">
    <source>
        <dbReference type="Proteomes" id="UP000828390"/>
    </source>
</evidence>